<dbReference type="STRING" id="33968.BMS77_02290"/>
<evidence type="ECO:0000313" key="1">
    <source>
        <dbReference type="EMBL" id="ORI98567.1"/>
    </source>
</evidence>
<gene>
    <name evidence="1" type="ORF">BMR96_00755</name>
</gene>
<evidence type="ECO:0000313" key="2">
    <source>
        <dbReference type="Proteomes" id="UP000192288"/>
    </source>
</evidence>
<protein>
    <submittedName>
        <fullName evidence="1">Uncharacterized protein</fullName>
    </submittedName>
</protein>
<dbReference type="eggNOG" id="ENOG50339YS">
    <property type="taxonomic scope" value="Bacteria"/>
</dbReference>
<dbReference type="EMBL" id="MPLS01000002">
    <property type="protein sequence ID" value="ORI98567.1"/>
    <property type="molecule type" value="Genomic_DNA"/>
</dbReference>
<organism evidence="1 2">
    <name type="scientific">Leuconostoc pseudomesenteroides</name>
    <dbReference type="NCBI Taxonomy" id="33968"/>
    <lineage>
        <taxon>Bacteria</taxon>
        <taxon>Bacillati</taxon>
        <taxon>Bacillota</taxon>
        <taxon>Bacilli</taxon>
        <taxon>Lactobacillales</taxon>
        <taxon>Lactobacillaceae</taxon>
        <taxon>Leuconostoc</taxon>
    </lineage>
</organism>
<proteinExistence type="predicted"/>
<name>A0A1X0VFP6_LEUPS</name>
<comment type="caution">
    <text evidence="1">The sequence shown here is derived from an EMBL/GenBank/DDBJ whole genome shotgun (WGS) entry which is preliminary data.</text>
</comment>
<dbReference type="AlphaFoldDB" id="A0A1X0VFP6"/>
<dbReference type="RefSeq" id="WP_004916062.1">
    <property type="nucleotide sequence ID" value="NZ_MPLS01000002.1"/>
</dbReference>
<accession>A0A1X0VFP6</accession>
<dbReference type="Proteomes" id="UP000192288">
    <property type="component" value="Unassembled WGS sequence"/>
</dbReference>
<reference evidence="1 2" key="1">
    <citation type="journal article" date="2017" name="Front. Microbiol.">
        <title>Genomic Characterization of Dairy Associated Leuconostoc Species and Diversity of Leuconostocs in Undefined Mixed Mesophilic Starter Cultures.</title>
        <authorList>
            <person name="Frantzen C.A."/>
            <person name="Kot W."/>
            <person name="Pedersen T.B."/>
            <person name="Ardo Y.M."/>
            <person name="Broadbent J.R."/>
            <person name="Neve H."/>
            <person name="Hansen L.H."/>
            <person name="Dal Bello F."/>
            <person name="Ostlie H.M."/>
            <person name="Kleppen H.P."/>
            <person name="Vogensen F.K."/>
            <person name="Holo H."/>
        </authorList>
    </citation>
    <scope>NUCLEOTIDE SEQUENCE [LARGE SCALE GENOMIC DNA]</scope>
    <source>
        <strain evidence="1 2">LMGCF08</strain>
    </source>
</reference>
<sequence length="162" mass="18155">MKAFSITPQDLLSVFLGQKTSLMVPYTGQLLIAANKNDQRHLPSEMAGAIVEIQENQLTLVSLVHPFKIASEAQLFEVDNQLIQREPVNWFGPQALVIEKKMSDFAKNYDGPRAKNGGIPRNYIPNEIAAPIILSDDYWQTYAQFVNDPDGSFAAQIKPMFD</sequence>